<accession>A0A2U3L2R0</accession>
<dbReference type="GO" id="GO:0006508">
    <property type="term" value="P:proteolysis"/>
    <property type="evidence" value="ECO:0007669"/>
    <property type="project" value="InterPro"/>
</dbReference>
<evidence type="ECO:0000259" key="2">
    <source>
        <dbReference type="Pfam" id="PF00082"/>
    </source>
</evidence>
<reference evidence="4" key="1">
    <citation type="submission" date="2018-02" db="EMBL/GenBank/DDBJ databases">
        <authorList>
            <person name="Hausmann B."/>
        </authorList>
    </citation>
    <scope>NUCLEOTIDE SEQUENCE [LARGE SCALE GENOMIC DNA]</scope>
    <source>
        <strain evidence="4">Peat soil MAG SbF1</strain>
    </source>
</reference>
<dbReference type="GO" id="GO:0004252">
    <property type="term" value="F:serine-type endopeptidase activity"/>
    <property type="evidence" value="ECO:0007669"/>
    <property type="project" value="InterPro"/>
</dbReference>
<dbReference type="InterPro" id="IPR000209">
    <property type="entry name" value="Peptidase_S8/S53_dom"/>
</dbReference>
<dbReference type="InterPro" id="IPR036852">
    <property type="entry name" value="Peptidase_S8/S53_dom_sf"/>
</dbReference>
<dbReference type="SUPFAM" id="SSF52743">
    <property type="entry name" value="Subtilisin-like"/>
    <property type="match status" value="1"/>
</dbReference>
<organism evidence="3 4">
    <name type="scientific">Candidatus Desulfosporosinus infrequens</name>
    <dbReference type="NCBI Taxonomy" id="2043169"/>
    <lineage>
        <taxon>Bacteria</taxon>
        <taxon>Bacillati</taxon>
        <taxon>Bacillota</taxon>
        <taxon>Clostridia</taxon>
        <taxon>Eubacteriales</taxon>
        <taxon>Desulfitobacteriaceae</taxon>
        <taxon>Desulfosporosinus</taxon>
    </lineage>
</organism>
<evidence type="ECO:0000256" key="1">
    <source>
        <dbReference type="SAM" id="MobiDB-lite"/>
    </source>
</evidence>
<dbReference type="Gene3D" id="3.40.50.200">
    <property type="entry name" value="Peptidase S8/S53 domain"/>
    <property type="match status" value="1"/>
</dbReference>
<name>A0A2U3L2R0_9FIRM</name>
<dbReference type="Pfam" id="PF00082">
    <property type="entry name" value="Peptidase_S8"/>
    <property type="match status" value="1"/>
</dbReference>
<dbReference type="CDD" id="cd04847">
    <property type="entry name" value="Peptidases_S8_Subtilisin_like_2"/>
    <property type="match status" value="1"/>
</dbReference>
<feature type="domain" description="Peptidase S8/S53" evidence="2">
    <location>
        <begin position="320"/>
        <end position="627"/>
    </location>
</feature>
<dbReference type="AlphaFoldDB" id="A0A2U3L2R0"/>
<proteinExistence type="predicted"/>
<feature type="region of interest" description="Disordered" evidence="1">
    <location>
        <begin position="1"/>
        <end position="30"/>
    </location>
</feature>
<sequence length="862" mass="96026">MPERPERPIILFGSPNDANRNSKGGGAPKISFPSHPRQVTRLEPKLAALQDAIDHNRILIQQSPTGIEPEKTLVFEVSGDLKSFYTAVKNLGDDVEWIFDSSADIAVSDDFFVYKEDKKTKKSSRDDRKTAFSGKVYCVLANNRALEEMVSLWTQFARNPNMSFPKGKTGFKDVFKQLIDIHFWGYKERIEETGILEAWQDDLQLEPELSTVKCEIELFYRKSKEIQKQREDNLTALIREAGGSILGRSVIDEIHYHALVASLPRQIVEDIIARCEVAVAAAEQIMFFQSVGQSVIISDHNIGDSTLQVNLPATINDESIIALFDGLPQENHPYLNGLLNVDDPDNFAVHYTVPARKHGTSMASLIAHGDLNNIRHQVTHKIYVRPIMKSVNVGGGIWEEIPGDILIADKIHEAVRRLFEPLAGRVAPSVRVINLSIGFPSKIFDRLMSPLARLLDWLSYQYRVLFIVSAGNHLEDIDVEMPFADFSGLTEEERDVVIVRYLNDNARIHRLLAPAESVNALTVGAAFSDESSFTPLARQVLPCSAGMVSPISALGRGLNNSIKPDIIFDGGRNTLSQHPLDGTKLPWRGSLTRAPGIVSAAPFNIAGGSEKIMYSYGTSNAAALTSHESSRCYDTLVDVFEEAGESLPHDYAALLINAMLVHGAEWGELFEKFNMALGNPPRATDYMYRFFGYGKPNIEKAVECARNRITLMGYGELKDGQAHLFDLPLPFEEFSREKILRRMTATMASFCPITPARQAYRSAQLWFTIEGAKKHLIDKRINADWTAVKRGSLQHEIFENNQIVVWGDGDGIQLKVNCANVADDKFTGSVPYGLMVSFEIDSAVDIDVYARVATRISPKITP</sequence>
<evidence type="ECO:0000313" key="4">
    <source>
        <dbReference type="Proteomes" id="UP000238916"/>
    </source>
</evidence>
<dbReference type="EMBL" id="OMOF01000274">
    <property type="protein sequence ID" value="SPF46130.1"/>
    <property type="molecule type" value="Genomic_DNA"/>
</dbReference>
<dbReference type="Proteomes" id="UP000238916">
    <property type="component" value="Unassembled WGS sequence"/>
</dbReference>
<dbReference type="InterPro" id="IPR034074">
    <property type="entry name" value="Y4bN_pept_dom"/>
</dbReference>
<protein>
    <recommendedName>
        <fullName evidence="2">Peptidase S8/S53 domain-containing protein</fullName>
    </recommendedName>
</protein>
<evidence type="ECO:0000313" key="3">
    <source>
        <dbReference type="EMBL" id="SPF46130.1"/>
    </source>
</evidence>
<gene>
    <name evidence="3" type="ORF">SBF1_3450002</name>
</gene>
<dbReference type="OrthoDB" id="9759014at2"/>